<dbReference type="Pfam" id="PF09789">
    <property type="entry name" value="CC149"/>
    <property type="match status" value="1"/>
</dbReference>
<dbReference type="PANTHER" id="PTHR21682:SF2">
    <property type="entry name" value="COILED-COIL DOMAIN-CONTAINING PROTEIN 149"/>
    <property type="match status" value="1"/>
</dbReference>
<evidence type="ECO:0000256" key="1">
    <source>
        <dbReference type="ARBA" id="ARBA00005872"/>
    </source>
</evidence>
<accession>A0A0X3PUZ5</accession>
<dbReference type="EMBL" id="GEEE01007776">
    <property type="protein sequence ID" value="JAP55449.1"/>
    <property type="molecule type" value="Transcribed_RNA"/>
</dbReference>
<evidence type="ECO:0000256" key="4">
    <source>
        <dbReference type="SAM" id="MobiDB-lite"/>
    </source>
</evidence>
<proteinExistence type="inferred from homology"/>
<dbReference type="PANTHER" id="PTHR21682">
    <property type="entry name" value="COILED-COIL DOMAIN-CONTAINING PROTEIN 149"/>
    <property type="match status" value="1"/>
</dbReference>
<evidence type="ECO:0000313" key="5">
    <source>
        <dbReference type="EMBL" id="JAP55449.1"/>
    </source>
</evidence>
<keyword evidence="2 3" id="KW-0175">Coiled coil</keyword>
<sequence>MLDQLQTEVDGLNNELAATKRQLASKCEAIKILSKQLEESTSETNQFKMMTEELQERYKSLKKSLNPDPSCASLNDAEKLQFLNLKVRLHESEMANRMLESEITTLRRRANELSADLEMMRKKSLEQQSNMQPYNELSVRSDGQHERELLISQLEEALLECSRMRKDLQLCQDEKADILCELQSYKDLLCSNKGEHNISPPEILKLIRDNESMALKISHLESENARLSELLTTNGVLGDSVNPSQENSSMHPPRSNGHSECADSNFDTDSTVAASTTSDVFHTCEEDGVLDCPTHRNSRETSPLRVPSSSPKKSHLRGSLPTNVFANESEDVVSFAPA</sequence>
<feature type="region of interest" description="Disordered" evidence="4">
    <location>
        <begin position="236"/>
        <end position="269"/>
    </location>
</feature>
<feature type="coiled-coil region" evidence="3">
    <location>
        <begin position="89"/>
        <end position="123"/>
    </location>
</feature>
<reference evidence="5" key="1">
    <citation type="submission" date="2016-01" db="EMBL/GenBank/DDBJ databases">
        <title>Reference transcriptome for the parasite Schistocephalus solidus: insights into the molecular evolution of parasitism.</title>
        <authorList>
            <person name="Hebert F.O."/>
            <person name="Grambauer S."/>
            <person name="Barber I."/>
            <person name="Landry C.R."/>
            <person name="Aubin-Horth N."/>
        </authorList>
    </citation>
    <scope>NUCLEOTIDE SEQUENCE</scope>
</reference>
<comment type="similarity">
    <text evidence="1">Belongs to the CCDC149 family.</text>
</comment>
<gene>
    <name evidence="5" type="primary">CC149</name>
    <name evidence="5" type="ORF">TR146219</name>
</gene>
<feature type="region of interest" description="Disordered" evidence="4">
    <location>
        <begin position="289"/>
        <end position="323"/>
    </location>
</feature>
<name>A0A0X3PUZ5_SCHSO</name>
<dbReference type="InterPro" id="IPR019179">
    <property type="entry name" value="CC149"/>
</dbReference>
<dbReference type="AlphaFoldDB" id="A0A0X3PUZ5"/>
<evidence type="ECO:0000256" key="3">
    <source>
        <dbReference type="SAM" id="Coils"/>
    </source>
</evidence>
<organism evidence="5">
    <name type="scientific">Schistocephalus solidus</name>
    <name type="common">Tapeworm</name>
    <dbReference type="NCBI Taxonomy" id="70667"/>
    <lineage>
        <taxon>Eukaryota</taxon>
        <taxon>Metazoa</taxon>
        <taxon>Spiralia</taxon>
        <taxon>Lophotrochozoa</taxon>
        <taxon>Platyhelminthes</taxon>
        <taxon>Cestoda</taxon>
        <taxon>Eucestoda</taxon>
        <taxon>Diphyllobothriidea</taxon>
        <taxon>Diphyllobothriidae</taxon>
        <taxon>Schistocephalus</taxon>
    </lineage>
</organism>
<feature type="compositionally biased region" description="Polar residues" evidence="4">
    <location>
        <begin position="236"/>
        <end position="250"/>
    </location>
</feature>
<evidence type="ECO:0000256" key="2">
    <source>
        <dbReference type="ARBA" id="ARBA00023054"/>
    </source>
</evidence>
<protein>
    <submittedName>
        <fullName evidence="5">Coiled-coil domain-containing protein 149</fullName>
    </submittedName>
</protein>